<sequence>MQIKEEIWNYTNLRAKIILCLKKQGENTSMPSPVICTFYTFRFIPVLPGRIYVLPP</sequence>
<gene>
    <name evidence="1" type="ORF">PCLFYP37_03406</name>
</gene>
<organism evidence="1">
    <name type="scientific">Paraprevotella clara</name>
    <dbReference type="NCBI Taxonomy" id="454154"/>
    <lineage>
        <taxon>Bacteria</taxon>
        <taxon>Pseudomonadati</taxon>
        <taxon>Bacteroidota</taxon>
        <taxon>Bacteroidia</taxon>
        <taxon>Bacteroidales</taxon>
        <taxon>Prevotellaceae</taxon>
        <taxon>Paraprevotella</taxon>
    </lineage>
</organism>
<proteinExistence type="predicted"/>
<evidence type="ECO:0000313" key="1">
    <source>
        <dbReference type="EMBL" id="VYU63315.1"/>
    </source>
</evidence>
<accession>A0A6N3GG98</accession>
<reference evidence="1" key="1">
    <citation type="submission" date="2019-11" db="EMBL/GenBank/DDBJ databases">
        <authorList>
            <person name="Feng L."/>
        </authorList>
    </citation>
    <scope>NUCLEOTIDE SEQUENCE</scope>
    <source>
        <strain evidence="1">PclaraLFYP37</strain>
    </source>
</reference>
<name>A0A6N3GG98_9BACT</name>
<protein>
    <submittedName>
        <fullName evidence="1">Uncharacterized protein</fullName>
    </submittedName>
</protein>
<dbReference type="AlphaFoldDB" id="A0A6N3GG98"/>
<dbReference type="EMBL" id="CACRUT010000029">
    <property type="protein sequence ID" value="VYU63315.1"/>
    <property type="molecule type" value="Genomic_DNA"/>
</dbReference>